<dbReference type="RefSeq" id="WP_148973643.1">
    <property type="nucleotide sequence ID" value="NZ_VTER01000002.1"/>
</dbReference>
<evidence type="ECO:0000259" key="3">
    <source>
        <dbReference type="SMART" id="SM01208"/>
    </source>
</evidence>
<feature type="compositionally biased region" description="Polar residues" evidence="2">
    <location>
        <begin position="437"/>
        <end position="446"/>
    </location>
</feature>
<dbReference type="InterPro" id="IPR052913">
    <property type="entry name" value="Glycopeptide_resist_protein"/>
</dbReference>
<dbReference type="PANTHER" id="PTHR35788:SF1">
    <property type="entry name" value="EXPORTED PROTEIN"/>
    <property type="match status" value="1"/>
</dbReference>
<dbReference type="Proteomes" id="UP000322139">
    <property type="component" value="Unassembled WGS sequence"/>
</dbReference>
<dbReference type="AlphaFoldDB" id="A0A5D4RII2"/>
<dbReference type="InterPro" id="IPR011098">
    <property type="entry name" value="G5_dom"/>
</dbReference>
<gene>
    <name evidence="4" type="ORF">FZD51_04375</name>
</gene>
<feature type="region of interest" description="Disordered" evidence="2">
    <location>
        <begin position="391"/>
        <end position="465"/>
    </location>
</feature>
<name>A0A5D4RII2_9BACI</name>
<dbReference type="PANTHER" id="PTHR35788">
    <property type="entry name" value="EXPORTED PROTEIN-RELATED"/>
    <property type="match status" value="1"/>
</dbReference>
<dbReference type="Gene3D" id="2.20.230.10">
    <property type="entry name" value="Resuscitation-promoting factor rpfb"/>
    <property type="match status" value="1"/>
</dbReference>
<protein>
    <recommendedName>
        <fullName evidence="3">G5 domain-containing protein</fullName>
    </recommendedName>
</protein>
<organism evidence="4 5">
    <name type="scientific">Bacillus infantis</name>
    <dbReference type="NCBI Taxonomy" id="324767"/>
    <lineage>
        <taxon>Bacteria</taxon>
        <taxon>Bacillati</taxon>
        <taxon>Bacillota</taxon>
        <taxon>Bacilli</taxon>
        <taxon>Bacillales</taxon>
        <taxon>Bacillaceae</taxon>
        <taxon>Bacillus</taxon>
    </lineage>
</organism>
<evidence type="ECO:0000313" key="5">
    <source>
        <dbReference type="Proteomes" id="UP000322139"/>
    </source>
</evidence>
<comment type="caution">
    <text evidence="4">The sequence shown here is derived from an EMBL/GenBank/DDBJ whole genome shotgun (WGS) entry which is preliminary data.</text>
</comment>
<evidence type="ECO:0000313" key="4">
    <source>
        <dbReference type="EMBL" id="TYS51273.1"/>
    </source>
</evidence>
<evidence type="ECO:0000256" key="2">
    <source>
        <dbReference type="SAM" id="MobiDB-lite"/>
    </source>
</evidence>
<dbReference type="EMBL" id="VTER01000002">
    <property type="protein sequence ID" value="TYS51273.1"/>
    <property type="molecule type" value="Genomic_DNA"/>
</dbReference>
<evidence type="ECO:0000256" key="1">
    <source>
        <dbReference type="ARBA" id="ARBA00022729"/>
    </source>
</evidence>
<sequence length="465" mass="51623">MNKAQFLKLFLVLGISTAFILSFSKIGASAYVNVFSSDEIFGSGTRIGNVDVSGLTHDEALLKISSGQEVWRENTQLTFRYKEKEKSIPLEIFTFDLDESVKAAVNKNDNQLITTVDDNLLTELLQGISAELAEGKLDSSRLISDLRMYAAVLEDGSHMIKLDTYLPVSESEVVISEASITYHEASKDLADWAERFPSIEIDPQSRISILGILKENNIVYNERSLSIISSLIYRTVLSSNFTIAERHISRALPSFTEAGFEARADKNKNMDLIFLNPNDQSYKLKFSYSDDLFYVALTGQEYMYSYDVKLKDKETFKPKTVVQFDAKLKFGEKKTVVEGEEGLLVKVYRDSIDENGALLKSELISEDYYPPVHKVEVHSLTIKESLISPETSAPQVDAVPGDIGTSPVQEENTDSTDESGSLEDDKQEGAAGAIEKGTQTADGSSISDKEDNDGSLWGKPNEEPK</sequence>
<dbReference type="SMART" id="SM01208">
    <property type="entry name" value="G5"/>
    <property type="match status" value="1"/>
</dbReference>
<accession>A0A5D4RII2</accession>
<reference evidence="4 5" key="1">
    <citation type="submission" date="2019-08" db="EMBL/GenBank/DDBJ databases">
        <title>Bacillus genomes from the desert of Cuatro Cienegas, Coahuila.</title>
        <authorList>
            <person name="Olmedo-Alvarez G."/>
        </authorList>
    </citation>
    <scope>NUCLEOTIDE SEQUENCE [LARGE SCALE GENOMIC DNA]</scope>
    <source>
        <strain evidence="4 5">CH446_14T</strain>
    </source>
</reference>
<feature type="compositionally biased region" description="Acidic residues" evidence="2">
    <location>
        <begin position="411"/>
        <end position="422"/>
    </location>
</feature>
<proteinExistence type="predicted"/>
<dbReference type="Pfam" id="PF07501">
    <property type="entry name" value="G5"/>
    <property type="match status" value="1"/>
</dbReference>
<keyword evidence="1" id="KW-0732">Signal</keyword>
<feature type="domain" description="G5" evidence="3">
    <location>
        <begin position="304"/>
        <end position="381"/>
    </location>
</feature>